<evidence type="ECO:0000313" key="2">
    <source>
        <dbReference type="EMBL" id="KAK4824156.1"/>
    </source>
</evidence>
<organism evidence="2 3">
    <name type="scientific">Mycteria americana</name>
    <name type="common">Wood stork</name>
    <dbReference type="NCBI Taxonomy" id="33587"/>
    <lineage>
        <taxon>Eukaryota</taxon>
        <taxon>Metazoa</taxon>
        <taxon>Chordata</taxon>
        <taxon>Craniata</taxon>
        <taxon>Vertebrata</taxon>
        <taxon>Euteleostomi</taxon>
        <taxon>Archelosauria</taxon>
        <taxon>Archosauria</taxon>
        <taxon>Dinosauria</taxon>
        <taxon>Saurischia</taxon>
        <taxon>Theropoda</taxon>
        <taxon>Coelurosauria</taxon>
        <taxon>Aves</taxon>
        <taxon>Neognathae</taxon>
        <taxon>Neoaves</taxon>
        <taxon>Aequornithes</taxon>
        <taxon>Ciconiiformes</taxon>
        <taxon>Ciconiidae</taxon>
        <taxon>Mycteria</taxon>
    </lineage>
</organism>
<dbReference type="Proteomes" id="UP001333110">
    <property type="component" value="Unassembled WGS sequence"/>
</dbReference>
<dbReference type="EMBL" id="JAUNZN010000003">
    <property type="protein sequence ID" value="KAK4824156.1"/>
    <property type="molecule type" value="Genomic_DNA"/>
</dbReference>
<sequence length="183" mass="20709">MATAALLNQALTDLLLRRYWLISKHSESKSCRKCEMLRDTAWPQEKGISLGPVSVTSHMRLEVTCALRSSIALLGYPKFLMEEGGEWRKAFPTELGSRCPGRSRRHPHCQVLGKPEQPPEEHGHIGGSGFARLKVQPLKDANHLGCLFKRDLFIKPEPTDELPSQIPHKITHMLAELWEQLDI</sequence>
<accession>A0AAN7NFV3</accession>
<proteinExistence type="predicted"/>
<gene>
    <name evidence="2" type="ORF">QYF61_011234</name>
</gene>
<dbReference type="AlphaFoldDB" id="A0AAN7NFV3"/>
<reference evidence="2 3" key="1">
    <citation type="journal article" date="2023" name="J. Hered.">
        <title>Chromosome-level genome of the wood stork (Mycteria americana) provides insight into avian chromosome evolution.</title>
        <authorList>
            <person name="Flamio R. Jr."/>
            <person name="Ramstad K.M."/>
        </authorList>
    </citation>
    <scope>NUCLEOTIDE SEQUENCE [LARGE SCALE GENOMIC DNA]</scope>
    <source>
        <strain evidence="2">JAX WOST 10</strain>
    </source>
</reference>
<name>A0AAN7NFV3_MYCAM</name>
<evidence type="ECO:0000313" key="3">
    <source>
        <dbReference type="Proteomes" id="UP001333110"/>
    </source>
</evidence>
<keyword evidence="3" id="KW-1185">Reference proteome</keyword>
<protein>
    <submittedName>
        <fullName evidence="2">Uncharacterized protein</fullName>
    </submittedName>
</protein>
<comment type="caution">
    <text evidence="2">The sequence shown here is derived from an EMBL/GenBank/DDBJ whole genome shotgun (WGS) entry which is preliminary data.</text>
</comment>
<evidence type="ECO:0000256" key="1">
    <source>
        <dbReference type="SAM" id="MobiDB-lite"/>
    </source>
</evidence>
<feature type="region of interest" description="Disordered" evidence="1">
    <location>
        <begin position="106"/>
        <end position="128"/>
    </location>
</feature>